<keyword evidence="9" id="KW-1185">Reference proteome</keyword>
<keyword evidence="3 6" id="KW-0347">Helicase</keyword>
<protein>
    <recommendedName>
        <fullName evidence="5">DNA 3'-5' helicase II</fullName>
    </recommendedName>
</protein>
<dbReference type="InterPro" id="IPR027417">
    <property type="entry name" value="P-loop_NTPase"/>
</dbReference>
<dbReference type="GO" id="GO:0005829">
    <property type="term" value="C:cytosol"/>
    <property type="evidence" value="ECO:0007669"/>
    <property type="project" value="TreeGrafter"/>
</dbReference>
<feature type="domain" description="UvrD-like helicase ATP-binding" evidence="7">
    <location>
        <begin position="1"/>
        <end position="246"/>
    </location>
</feature>
<evidence type="ECO:0000313" key="8">
    <source>
        <dbReference type="EMBL" id="GEO01798.1"/>
    </source>
</evidence>
<dbReference type="AlphaFoldDB" id="A0A512AQ17"/>
<keyword evidence="2 6" id="KW-0378">Hydrolase</keyword>
<evidence type="ECO:0000256" key="5">
    <source>
        <dbReference type="ARBA" id="ARBA00034923"/>
    </source>
</evidence>
<dbReference type="InterPro" id="IPR014016">
    <property type="entry name" value="UvrD-like_ATP-bd"/>
</dbReference>
<organism evidence="8 9">
    <name type="scientific">Novosphingobium sediminis</name>
    <dbReference type="NCBI Taxonomy" id="707214"/>
    <lineage>
        <taxon>Bacteria</taxon>
        <taxon>Pseudomonadati</taxon>
        <taxon>Pseudomonadota</taxon>
        <taxon>Alphaproteobacteria</taxon>
        <taxon>Sphingomonadales</taxon>
        <taxon>Sphingomonadaceae</taxon>
        <taxon>Novosphingobium</taxon>
    </lineage>
</organism>
<evidence type="ECO:0000259" key="7">
    <source>
        <dbReference type="PROSITE" id="PS51198"/>
    </source>
</evidence>
<dbReference type="PROSITE" id="PS51198">
    <property type="entry name" value="UVRD_HELICASE_ATP_BIND"/>
    <property type="match status" value="1"/>
</dbReference>
<dbReference type="Gene3D" id="3.40.50.300">
    <property type="entry name" value="P-loop containing nucleotide triphosphate hydrolases"/>
    <property type="match status" value="2"/>
</dbReference>
<dbReference type="InterPro" id="IPR000212">
    <property type="entry name" value="DNA_helicase_UvrD/REP"/>
</dbReference>
<dbReference type="PANTHER" id="PTHR11070:SF2">
    <property type="entry name" value="ATP-DEPENDENT DNA HELICASE SRS2"/>
    <property type="match status" value="1"/>
</dbReference>
<accession>A0A512AQ17</accession>
<comment type="caution">
    <text evidence="8">The sequence shown here is derived from an EMBL/GenBank/DDBJ whole genome shotgun (WGS) entry which is preliminary data.</text>
</comment>
<evidence type="ECO:0000256" key="6">
    <source>
        <dbReference type="PROSITE-ProRule" id="PRU00560"/>
    </source>
</evidence>
<dbReference type="GO" id="GO:0005524">
    <property type="term" value="F:ATP binding"/>
    <property type="evidence" value="ECO:0007669"/>
    <property type="project" value="UniProtKB-UniRule"/>
</dbReference>
<dbReference type="Proteomes" id="UP000321464">
    <property type="component" value="Unassembled WGS sequence"/>
</dbReference>
<name>A0A512AQ17_9SPHN</name>
<dbReference type="PANTHER" id="PTHR11070">
    <property type="entry name" value="UVRD / RECB / PCRA DNA HELICASE FAMILY MEMBER"/>
    <property type="match status" value="1"/>
</dbReference>
<dbReference type="EMBL" id="BJYR01000027">
    <property type="protein sequence ID" value="GEO01798.1"/>
    <property type="molecule type" value="Genomic_DNA"/>
</dbReference>
<sequence length="625" mass="71254">MESAVESVLAHIAENQNFLLSGGAGSGKTYSLVQVIGELLRTDPSAFIACITYTNAAVHEIESRVSNARLFVSTIHDFLWGTIRPYQTELKVTLIKLLSGDDPMIRPGSTLVSADMFAHKDIQYKEYMLLSEGIISHDEIIKLAAAMFENYPKLRDILRDRFRYILVDEYQDTAPQVVMILLDYLTQSTRKGVCGFFGDAMQSIYEDGVGDIQSYVATGAVAEVKKEQNRRNPRLVFELANKLRADGIVQHASKDLTAPNMRGGSVRDGHICFYYTMGGDSRLQDVKNHLGWDFSDVLETKELNLTHNLIAPQAGFGDLMAIYDRDGVLSFRDRIVAFIKKSDDLNNYDGLTFGETVALLQKGKSGPALNAVSPTAGMRSFIEERPDLMMNAEARNFREFRRMYVDKEQLVDDKKQSEDEIARKGSNRCDFIRHVFKIQKVVHLYQQRRYNEFLRHTEYRLARSDDKARLKERIEAICAMGDAPASEVIRFAHETGLCVNDDRYRNFTETKGYLYDRVKDVPFRSFKNLYDYLEGRTTFSTQHKIKGREFDRILVVMDSGGWNNYNFNYLFEGNGNPSVFARTQKLFYVCCTRAKEELAVYFHNPSPKALSQAEAWFGADNCVPM</sequence>
<gene>
    <name evidence="8" type="ORF">NSE01_36300</name>
</gene>
<feature type="binding site" evidence="6">
    <location>
        <begin position="22"/>
        <end position="29"/>
    </location>
    <ligand>
        <name>ATP</name>
        <dbReference type="ChEBI" id="CHEBI:30616"/>
    </ligand>
</feature>
<keyword evidence="1 6" id="KW-0547">Nucleotide-binding</keyword>
<dbReference type="GO" id="GO:0000725">
    <property type="term" value="P:recombinational repair"/>
    <property type="evidence" value="ECO:0007669"/>
    <property type="project" value="TreeGrafter"/>
</dbReference>
<dbReference type="GO" id="GO:0003677">
    <property type="term" value="F:DNA binding"/>
    <property type="evidence" value="ECO:0007669"/>
    <property type="project" value="InterPro"/>
</dbReference>
<dbReference type="SUPFAM" id="SSF52540">
    <property type="entry name" value="P-loop containing nucleoside triphosphate hydrolases"/>
    <property type="match status" value="1"/>
</dbReference>
<evidence type="ECO:0000256" key="1">
    <source>
        <dbReference type="ARBA" id="ARBA00022741"/>
    </source>
</evidence>
<dbReference type="GO" id="GO:0016787">
    <property type="term" value="F:hydrolase activity"/>
    <property type="evidence" value="ECO:0007669"/>
    <property type="project" value="UniProtKB-UniRule"/>
</dbReference>
<evidence type="ECO:0000256" key="2">
    <source>
        <dbReference type="ARBA" id="ARBA00022801"/>
    </source>
</evidence>
<evidence type="ECO:0000256" key="3">
    <source>
        <dbReference type="ARBA" id="ARBA00022806"/>
    </source>
</evidence>
<dbReference type="GO" id="GO:0043138">
    <property type="term" value="F:3'-5' DNA helicase activity"/>
    <property type="evidence" value="ECO:0007669"/>
    <property type="project" value="TreeGrafter"/>
</dbReference>
<keyword evidence="4 6" id="KW-0067">ATP-binding</keyword>
<dbReference type="Pfam" id="PF13245">
    <property type="entry name" value="AAA_19"/>
    <property type="match status" value="1"/>
</dbReference>
<reference evidence="8 9" key="1">
    <citation type="submission" date="2019-07" db="EMBL/GenBank/DDBJ databases">
        <title>Whole genome shotgun sequence of Novosphingobium sediminis NBRC 106119.</title>
        <authorList>
            <person name="Hosoyama A."/>
            <person name="Uohara A."/>
            <person name="Ohji S."/>
            <person name="Ichikawa N."/>
        </authorList>
    </citation>
    <scope>NUCLEOTIDE SEQUENCE [LARGE SCALE GENOMIC DNA]</scope>
    <source>
        <strain evidence="8 9">NBRC 106119</strain>
    </source>
</reference>
<proteinExistence type="predicted"/>
<evidence type="ECO:0000313" key="9">
    <source>
        <dbReference type="Proteomes" id="UP000321464"/>
    </source>
</evidence>
<evidence type="ECO:0000256" key="4">
    <source>
        <dbReference type="ARBA" id="ARBA00022840"/>
    </source>
</evidence>